<organism evidence="1 2">
    <name type="scientific">Hyalomma asiaticum</name>
    <name type="common">Tick</name>
    <dbReference type="NCBI Taxonomy" id="266040"/>
    <lineage>
        <taxon>Eukaryota</taxon>
        <taxon>Metazoa</taxon>
        <taxon>Ecdysozoa</taxon>
        <taxon>Arthropoda</taxon>
        <taxon>Chelicerata</taxon>
        <taxon>Arachnida</taxon>
        <taxon>Acari</taxon>
        <taxon>Parasitiformes</taxon>
        <taxon>Ixodida</taxon>
        <taxon>Ixodoidea</taxon>
        <taxon>Ixodidae</taxon>
        <taxon>Hyalomminae</taxon>
        <taxon>Hyalomma</taxon>
    </lineage>
</organism>
<proteinExistence type="predicted"/>
<evidence type="ECO:0000313" key="2">
    <source>
        <dbReference type="Proteomes" id="UP000821845"/>
    </source>
</evidence>
<accession>A0ACB7SQ95</accession>
<protein>
    <submittedName>
        <fullName evidence="1">Uncharacterized protein</fullName>
    </submittedName>
</protein>
<gene>
    <name evidence="1" type="ORF">HPB50_021361</name>
</gene>
<comment type="caution">
    <text evidence="1">The sequence shown here is derived from an EMBL/GenBank/DDBJ whole genome shotgun (WGS) entry which is preliminary data.</text>
</comment>
<evidence type="ECO:0000313" key="1">
    <source>
        <dbReference type="EMBL" id="KAH6936770.1"/>
    </source>
</evidence>
<keyword evidence="2" id="KW-1185">Reference proteome</keyword>
<name>A0ACB7SQ95_HYAAI</name>
<reference evidence="1" key="1">
    <citation type="submission" date="2020-05" db="EMBL/GenBank/DDBJ databases">
        <title>Large-scale comparative analyses of tick genomes elucidate their genetic diversity and vector capacities.</title>
        <authorList>
            <person name="Jia N."/>
            <person name="Wang J."/>
            <person name="Shi W."/>
            <person name="Du L."/>
            <person name="Sun Y."/>
            <person name="Zhan W."/>
            <person name="Jiang J."/>
            <person name="Wang Q."/>
            <person name="Zhang B."/>
            <person name="Ji P."/>
            <person name="Sakyi L.B."/>
            <person name="Cui X."/>
            <person name="Yuan T."/>
            <person name="Jiang B."/>
            <person name="Yang W."/>
            <person name="Lam T.T.-Y."/>
            <person name="Chang Q."/>
            <person name="Ding S."/>
            <person name="Wang X."/>
            <person name="Zhu J."/>
            <person name="Ruan X."/>
            <person name="Zhao L."/>
            <person name="Wei J."/>
            <person name="Que T."/>
            <person name="Du C."/>
            <person name="Cheng J."/>
            <person name="Dai P."/>
            <person name="Han X."/>
            <person name="Huang E."/>
            <person name="Gao Y."/>
            <person name="Liu J."/>
            <person name="Shao H."/>
            <person name="Ye R."/>
            <person name="Li L."/>
            <person name="Wei W."/>
            <person name="Wang X."/>
            <person name="Wang C."/>
            <person name="Yang T."/>
            <person name="Huo Q."/>
            <person name="Li W."/>
            <person name="Guo W."/>
            <person name="Chen H."/>
            <person name="Zhou L."/>
            <person name="Ni X."/>
            <person name="Tian J."/>
            <person name="Zhou Y."/>
            <person name="Sheng Y."/>
            <person name="Liu T."/>
            <person name="Pan Y."/>
            <person name="Xia L."/>
            <person name="Li J."/>
            <person name="Zhao F."/>
            <person name="Cao W."/>
        </authorList>
    </citation>
    <scope>NUCLEOTIDE SEQUENCE</scope>
    <source>
        <strain evidence="1">Hyas-2018</strain>
    </source>
</reference>
<dbReference type="EMBL" id="CM023483">
    <property type="protein sequence ID" value="KAH6936770.1"/>
    <property type="molecule type" value="Genomic_DNA"/>
</dbReference>
<sequence length="151" mass="16688">MACAGSLRSAVWMQGNKEAARVWSWRGKRAPWLGPTDAPANCTRARASLWEERRVSRVGIGGNTRRAFLSSCTHPPPLFFRTGGRAECPRCAIEPLPAPKLLLLLARPCAEPMVYEEEEVRTPATNAGISAQSVPRSSHPEAAEEHRHHNR</sequence>
<dbReference type="Proteomes" id="UP000821845">
    <property type="component" value="Chromosome 3"/>
</dbReference>